<dbReference type="SMART" id="SM00965">
    <property type="entry name" value="STN"/>
    <property type="match status" value="1"/>
</dbReference>
<dbReference type="InterPro" id="IPR012910">
    <property type="entry name" value="Plug_dom"/>
</dbReference>
<dbReference type="InterPro" id="IPR008969">
    <property type="entry name" value="CarboxyPept-like_regulatory"/>
</dbReference>
<evidence type="ECO:0000256" key="2">
    <source>
        <dbReference type="ARBA" id="ARBA00022448"/>
    </source>
</evidence>
<proteinExistence type="inferred from homology"/>
<keyword evidence="8 10" id="KW-0472">Membrane</keyword>
<name>A0A1I2ZPZ2_9SPHI</name>
<dbReference type="STRING" id="414048.SAMN04489864_1117"/>
<keyword evidence="14" id="KW-1185">Reference proteome</keyword>
<dbReference type="Pfam" id="PF13715">
    <property type="entry name" value="CarbopepD_reg_2"/>
    <property type="match status" value="1"/>
</dbReference>
<dbReference type="Pfam" id="PF07715">
    <property type="entry name" value="Plug"/>
    <property type="match status" value="1"/>
</dbReference>
<dbReference type="EMBL" id="FOPP01000011">
    <property type="protein sequence ID" value="SFH39913.1"/>
    <property type="molecule type" value="Genomic_DNA"/>
</dbReference>
<dbReference type="PROSITE" id="PS52016">
    <property type="entry name" value="TONB_DEPENDENT_REC_3"/>
    <property type="match status" value="1"/>
</dbReference>
<dbReference type="SUPFAM" id="SSF56935">
    <property type="entry name" value="Porins"/>
    <property type="match status" value="1"/>
</dbReference>
<comment type="similarity">
    <text evidence="10 11">Belongs to the TonB-dependent receptor family.</text>
</comment>
<keyword evidence="7 11" id="KW-0798">TonB box</keyword>
<dbReference type="SUPFAM" id="SSF49464">
    <property type="entry name" value="Carboxypeptidase regulatory domain-like"/>
    <property type="match status" value="1"/>
</dbReference>
<keyword evidence="4" id="KW-0406">Ion transport</keyword>
<evidence type="ECO:0000256" key="5">
    <source>
        <dbReference type="ARBA" id="ARBA00022692"/>
    </source>
</evidence>
<dbReference type="Pfam" id="PF07660">
    <property type="entry name" value="STN"/>
    <property type="match status" value="1"/>
</dbReference>
<dbReference type="GO" id="GO:0006826">
    <property type="term" value="P:iron ion transport"/>
    <property type="evidence" value="ECO:0007669"/>
    <property type="project" value="UniProtKB-KW"/>
</dbReference>
<keyword evidence="5 10" id="KW-0812">Transmembrane</keyword>
<evidence type="ECO:0000256" key="9">
    <source>
        <dbReference type="ARBA" id="ARBA00023237"/>
    </source>
</evidence>
<dbReference type="InterPro" id="IPR039426">
    <property type="entry name" value="TonB-dep_rcpt-like"/>
</dbReference>
<feature type="domain" description="Secretin/TonB short N-terminal" evidence="12">
    <location>
        <begin position="70"/>
        <end position="121"/>
    </location>
</feature>
<evidence type="ECO:0000256" key="1">
    <source>
        <dbReference type="ARBA" id="ARBA00004571"/>
    </source>
</evidence>
<dbReference type="Proteomes" id="UP000199666">
    <property type="component" value="Unassembled WGS sequence"/>
</dbReference>
<gene>
    <name evidence="13" type="ORF">SAMN04489864_1117</name>
</gene>
<dbReference type="Gene3D" id="2.170.130.10">
    <property type="entry name" value="TonB-dependent receptor, plug domain"/>
    <property type="match status" value="1"/>
</dbReference>
<dbReference type="InterPro" id="IPR037066">
    <property type="entry name" value="Plug_dom_sf"/>
</dbReference>
<sequence>MYKIHNKFLRNNIYCTQKKIWLIMKLTIVLLLATSLQFVSAKTFGQKINLVRNNVTLEAALMEIQKQTGYNFFYSQELLKNAKPFDISVSNSSLKEVLAICFKGQPLTYILNKKTIVVKPADLKNIVQDITITGKVLDHQGLPLEGVSVKLKDANKETVTNQNGDYTISVPDGDAKLVFSFLGFESQEVTVGTQTSININLKTALSALEEVVVIGYGTVKKKDLTGSVSQVKSKEINAMPNANVLQALSGRAAGVQVRQGSGAPGSSSTVRIRGGNSILGSNEPLYVIDGFPVNGSPTQINNTDIESVEVLKDASATAIYGSRGANGVVLITTKKGKAGKTAVSFETSYGTQSLIKKLDLMNAKEYAIFYNEQRTNSNLTPFFSQAEIDGFGEGFDWQDFVFQKAPIRTTALNVNGGNEKTQFSVSGSAFGQNGIVKGSDYDRYSLVTSLNHKISDKFSLSFSSTLSKLSTERKDSGGGNRGNSMISAAVSAPPTLTPFNDDGSYRVLSTAYPFIATDIRNPINFINEQNSKIKANVVLANASINYNITPALQLKIAGGIENRDERTDTYTTTKFFASAGSANIFAGQFTSFLNENTLSYQKEFNKHSLNAVLGFTYQDFLNTGVSAGGTGFLSDNFESYDLGAAANPNVPGSSYIKSVLLSYLGRVNYSYDNKYLATVSLRRDGSSRYSEGSKWGYFPSAALAWRVSNEEFLKGNELISDLKLRTSFGVTGSQAINPYSTLNQLSAGRTIFNDAPYTTFAPGTVLASDLKWETTEQLDFGIDIGLLKNRFLLTADYYIKNTRDLLSNVILPSSLGYTSTIQNVGQIKNTGLELGLESNILKGAFNWDLNANIAFNRNKVIKLSKGDELLRDRVNLVVINDVTSILTEGKPVGTFWGYLEEGYDATGKIIFKDLDGDGTISQNDKTYIGNANPDFIYGLNSTMTFKNFELNLFFQGLQGNDIFNASSITNTLDYGFGLNMTQDVFDNRWTPQNAANAKYPKVSNATAVRVSDRLIEDGSYLRLKNVMLAYNLPKSILKTNWISKLTLYASGQNLFTSTNYSWWDPETNFRIDYHSYPNAKSITFGLRAGF</sequence>
<evidence type="ECO:0000256" key="4">
    <source>
        <dbReference type="ARBA" id="ARBA00022496"/>
    </source>
</evidence>
<dbReference type="InterPro" id="IPR000531">
    <property type="entry name" value="Beta-barrel_TonB"/>
</dbReference>
<evidence type="ECO:0000256" key="11">
    <source>
        <dbReference type="RuleBase" id="RU003357"/>
    </source>
</evidence>
<keyword evidence="2 10" id="KW-0813">Transport</keyword>
<organism evidence="13 14">
    <name type="scientific">Pedobacter insulae</name>
    <dbReference type="NCBI Taxonomy" id="414048"/>
    <lineage>
        <taxon>Bacteria</taxon>
        <taxon>Pseudomonadati</taxon>
        <taxon>Bacteroidota</taxon>
        <taxon>Sphingobacteriia</taxon>
        <taxon>Sphingobacteriales</taxon>
        <taxon>Sphingobacteriaceae</taxon>
        <taxon>Pedobacter</taxon>
    </lineage>
</organism>
<dbReference type="InterPro" id="IPR011662">
    <property type="entry name" value="Secretin/TonB_short_N"/>
</dbReference>
<evidence type="ECO:0000313" key="13">
    <source>
        <dbReference type="EMBL" id="SFH39913.1"/>
    </source>
</evidence>
<dbReference type="InterPro" id="IPR036942">
    <property type="entry name" value="Beta-barrel_TonB_sf"/>
</dbReference>
<evidence type="ECO:0000259" key="12">
    <source>
        <dbReference type="SMART" id="SM00965"/>
    </source>
</evidence>
<dbReference type="AlphaFoldDB" id="A0A1I2ZPZ2"/>
<keyword evidence="3 10" id="KW-1134">Transmembrane beta strand</keyword>
<dbReference type="InterPro" id="IPR023997">
    <property type="entry name" value="TonB-dep_OMP_SusC/RagA_CS"/>
</dbReference>
<dbReference type="FunFam" id="2.170.130.10:FF:000008">
    <property type="entry name" value="SusC/RagA family TonB-linked outer membrane protein"/>
    <property type="match status" value="1"/>
</dbReference>
<evidence type="ECO:0000256" key="10">
    <source>
        <dbReference type="PROSITE-ProRule" id="PRU01360"/>
    </source>
</evidence>
<dbReference type="Gene3D" id="2.60.40.1120">
    <property type="entry name" value="Carboxypeptidase-like, regulatory domain"/>
    <property type="match status" value="1"/>
</dbReference>
<keyword evidence="9 10" id="KW-0998">Cell outer membrane</keyword>
<comment type="subcellular location">
    <subcellularLocation>
        <location evidence="1 10">Cell outer membrane</location>
        <topology evidence="1 10">Multi-pass membrane protein</topology>
    </subcellularLocation>
</comment>
<dbReference type="Gene3D" id="2.40.170.20">
    <property type="entry name" value="TonB-dependent receptor, beta-barrel domain"/>
    <property type="match status" value="1"/>
</dbReference>
<accession>A0A1I2ZPZ2</accession>
<reference evidence="13 14" key="1">
    <citation type="submission" date="2016-10" db="EMBL/GenBank/DDBJ databases">
        <authorList>
            <person name="de Groot N.N."/>
        </authorList>
    </citation>
    <scope>NUCLEOTIDE SEQUENCE [LARGE SCALE GENOMIC DNA]</scope>
    <source>
        <strain evidence="13 14">DSM 18684</strain>
    </source>
</reference>
<evidence type="ECO:0000256" key="8">
    <source>
        <dbReference type="ARBA" id="ARBA00023136"/>
    </source>
</evidence>
<dbReference type="InterPro" id="IPR023996">
    <property type="entry name" value="TonB-dep_OMP_SusC/RagA"/>
</dbReference>
<keyword evidence="6" id="KW-0408">Iron</keyword>
<protein>
    <submittedName>
        <fullName evidence="13">TonB-linked outer membrane protein, SusC/RagA family</fullName>
    </submittedName>
</protein>
<evidence type="ECO:0000256" key="3">
    <source>
        <dbReference type="ARBA" id="ARBA00022452"/>
    </source>
</evidence>
<evidence type="ECO:0000256" key="7">
    <source>
        <dbReference type="ARBA" id="ARBA00023077"/>
    </source>
</evidence>
<evidence type="ECO:0000313" key="14">
    <source>
        <dbReference type="Proteomes" id="UP000199666"/>
    </source>
</evidence>
<dbReference type="NCBIfam" id="TIGR04056">
    <property type="entry name" value="OMP_RagA_SusC"/>
    <property type="match status" value="1"/>
</dbReference>
<dbReference type="GO" id="GO:0009279">
    <property type="term" value="C:cell outer membrane"/>
    <property type="evidence" value="ECO:0007669"/>
    <property type="project" value="UniProtKB-SubCell"/>
</dbReference>
<dbReference type="NCBIfam" id="TIGR04057">
    <property type="entry name" value="SusC_RagA_signa"/>
    <property type="match status" value="1"/>
</dbReference>
<dbReference type="Pfam" id="PF00593">
    <property type="entry name" value="TonB_dep_Rec_b-barrel"/>
    <property type="match status" value="1"/>
</dbReference>
<evidence type="ECO:0000256" key="6">
    <source>
        <dbReference type="ARBA" id="ARBA00023004"/>
    </source>
</evidence>
<keyword evidence="4" id="KW-0410">Iron transport</keyword>